<proteinExistence type="predicted"/>
<dbReference type="Gene3D" id="2.40.160.130">
    <property type="entry name" value="Capsule assembly protein Wzi"/>
    <property type="match status" value="1"/>
</dbReference>
<evidence type="ECO:0000313" key="1">
    <source>
        <dbReference type="EMBL" id="SVB19842.1"/>
    </source>
</evidence>
<evidence type="ECO:0008006" key="2">
    <source>
        <dbReference type="Google" id="ProtNLM"/>
    </source>
</evidence>
<sequence>MRIILSVVLCFCFFQEILAQTINLNEGFIQQNLRTAQLLGEFDPSVSFTSLPIHTGKIGVKIDSSLIGSKEYGATLKTFFGKHGTLKILPVDFIMEYSSHHPYSRNNGSMIPNRGYQQLVSFGFHAELGPLSIQFKPESVYAENRNFEGFPDSHYGITWARRYTLWNHIDMPERFGENAYKKSLFGQSSIRLNYKGLSLGLSSENIWWGPSIRNSIMMSNQAQGFNHITFNTTRPIKTPIGNFEWQVVTGRLEGSGFKPPEPDQTFGSTLLYVPKNDDWRYYQGLTFTYSPKWVEGLSLGFIRWVQMYGEFAIANSDYFPVFDRLFRDGSGSDAFDYTYDHGIDQAAGIFGRWVWQDAKAEIYGELNYNDAKHNLRDLILDSDHARAYTIGIHKVFQKDSTSKIYEFSWERTMMQQTSSRLLRNAGSWYMHGTVRHGYTNNGEVLGAGIGPGSNSQYFEFAMIDKLDKYSIAFEVVDQDNDFFMYAFEEAEDFRRYWKDFNVHFSFQKKLKNLWGRINVVYSRSLNYQWELDDYTNPYYHAGTDVNNLHVNFNLTYHFNSKKKYKENKVYP</sequence>
<accession>A0A382C252</accession>
<dbReference type="Pfam" id="PF14052">
    <property type="entry name" value="Caps_assemb_Wzi"/>
    <property type="match status" value="1"/>
</dbReference>
<name>A0A382C252_9ZZZZ</name>
<dbReference type="InterPro" id="IPR026950">
    <property type="entry name" value="Caps_assemb_Wzi"/>
</dbReference>
<dbReference type="AlphaFoldDB" id="A0A382C252"/>
<protein>
    <recommendedName>
        <fullName evidence="2">Capsule assembly protein Wzi</fullName>
    </recommendedName>
</protein>
<dbReference type="InterPro" id="IPR038636">
    <property type="entry name" value="Wzi_sf"/>
</dbReference>
<gene>
    <name evidence="1" type="ORF">METZ01_LOCUS172696</name>
</gene>
<dbReference type="EMBL" id="UINC01032341">
    <property type="protein sequence ID" value="SVB19842.1"/>
    <property type="molecule type" value="Genomic_DNA"/>
</dbReference>
<organism evidence="1">
    <name type="scientific">marine metagenome</name>
    <dbReference type="NCBI Taxonomy" id="408172"/>
    <lineage>
        <taxon>unclassified sequences</taxon>
        <taxon>metagenomes</taxon>
        <taxon>ecological metagenomes</taxon>
    </lineage>
</organism>
<reference evidence="1" key="1">
    <citation type="submission" date="2018-05" db="EMBL/GenBank/DDBJ databases">
        <authorList>
            <person name="Lanie J.A."/>
            <person name="Ng W.-L."/>
            <person name="Kazmierczak K.M."/>
            <person name="Andrzejewski T.M."/>
            <person name="Davidsen T.M."/>
            <person name="Wayne K.J."/>
            <person name="Tettelin H."/>
            <person name="Glass J.I."/>
            <person name="Rusch D."/>
            <person name="Podicherti R."/>
            <person name="Tsui H.-C.T."/>
            <person name="Winkler M.E."/>
        </authorList>
    </citation>
    <scope>NUCLEOTIDE SEQUENCE</scope>
</reference>